<name>A0ABS0GYU0_9ACTN</name>
<feature type="transmembrane region" description="Helical" evidence="7">
    <location>
        <begin position="206"/>
        <end position="231"/>
    </location>
</feature>
<comment type="subcellular location">
    <subcellularLocation>
        <location evidence="1 7">Cell membrane</location>
        <topology evidence="1 7">Multi-pass membrane protein</topology>
    </subcellularLocation>
</comment>
<dbReference type="Gene3D" id="1.10.3720.10">
    <property type="entry name" value="MetI-like"/>
    <property type="match status" value="1"/>
</dbReference>
<dbReference type="Proteomes" id="UP000638560">
    <property type="component" value="Unassembled WGS sequence"/>
</dbReference>
<keyword evidence="3" id="KW-1003">Cell membrane</keyword>
<dbReference type="InterPro" id="IPR000515">
    <property type="entry name" value="MetI-like"/>
</dbReference>
<evidence type="ECO:0000259" key="9">
    <source>
        <dbReference type="PROSITE" id="PS50928"/>
    </source>
</evidence>
<dbReference type="InterPro" id="IPR035906">
    <property type="entry name" value="MetI-like_sf"/>
</dbReference>
<proteinExistence type="inferred from homology"/>
<reference evidence="10 11" key="1">
    <citation type="submission" date="2020-11" db="EMBL/GenBank/DDBJ databases">
        <title>A novel isolate from a Black sea contaminated sediment with potential to produce alkanes: Plantactinospora alkalitolerans sp. nov.</title>
        <authorList>
            <person name="Carro L."/>
            <person name="Veyisoglu A."/>
            <person name="Guven K."/>
            <person name="Schumann P."/>
            <person name="Klenk H.-P."/>
            <person name="Sahin N."/>
        </authorList>
    </citation>
    <scope>NUCLEOTIDE SEQUENCE [LARGE SCALE GENOMIC DNA]</scope>
    <source>
        <strain evidence="10 11">S1510</strain>
    </source>
</reference>
<feature type="transmembrane region" description="Helical" evidence="7">
    <location>
        <begin position="267"/>
        <end position="285"/>
    </location>
</feature>
<feature type="domain" description="ABC transmembrane type-1" evidence="9">
    <location>
        <begin position="94"/>
        <end position="285"/>
    </location>
</feature>
<dbReference type="PANTHER" id="PTHR43744:SF8">
    <property type="entry name" value="SN-GLYCEROL-3-PHOSPHATE TRANSPORT SYSTEM PERMEASE PROTEIN UGPE"/>
    <property type="match status" value="1"/>
</dbReference>
<keyword evidence="2 7" id="KW-0813">Transport</keyword>
<keyword evidence="5 7" id="KW-1133">Transmembrane helix</keyword>
<feature type="region of interest" description="Disordered" evidence="8">
    <location>
        <begin position="1"/>
        <end position="26"/>
    </location>
</feature>
<accession>A0ABS0GYU0</accession>
<dbReference type="EMBL" id="JADPUN010000178">
    <property type="protein sequence ID" value="MBF9131094.1"/>
    <property type="molecule type" value="Genomic_DNA"/>
</dbReference>
<feature type="compositionally biased region" description="Basic and acidic residues" evidence="8">
    <location>
        <begin position="10"/>
        <end position="25"/>
    </location>
</feature>
<organism evidence="10 11">
    <name type="scientific">Plantactinospora alkalitolerans</name>
    <dbReference type="NCBI Taxonomy" id="2789879"/>
    <lineage>
        <taxon>Bacteria</taxon>
        <taxon>Bacillati</taxon>
        <taxon>Actinomycetota</taxon>
        <taxon>Actinomycetes</taxon>
        <taxon>Micromonosporales</taxon>
        <taxon>Micromonosporaceae</taxon>
        <taxon>Plantactinospora</taxon>
    </lineage>
</organism>
<dbReference type="CDD" id="cd06261">
    <property type="entry name" value="TM_PBP2"/>
    <property type="match status" value="1"/>
</dbReference>
<protein>
    <submittedName>
        <fullName evidence="10">Carbohydrate ABC transporter permease</fullName>
    </submittedName>
</protein>
<evidence type="ECO:0000256" key="8">
    <source>
        <dbReference type="SAM" id="MobiDB-lite"/>
    </source>
</evidence>
<evidence type="ECO:0000256" key="3">
    <source>
        <dbReference type="ARBA" id="ARBA00022475"/>
    </source>
</evidence>
<sequence length="299" mass="32396">MAIAPATARRHPDDPPAGRRVDPARRRGGPARHVVLFGLVVGVLLVLAPILVIAMNAVKSPADYASNGPTALPESLHLQGIVDFWNRVDFGRKLLNSLVVSGSVAILGVGLAVLSAYALGIGRVRGRVWFLVFFLVANLVPQEMLVYPLYYLAKSVGLYDSLLAVIIIFTVIQGAFGTYLLSSVFARFPRELLDAAEVDGAGRWRVLWQVVVPASRPTLAVLVAFFFVWTWNEFFLPLVFLVSNDNQTVPVALGVLQGQRIMDATTTSASALLGIVPAVVFFLLFQRTLTRGVMSGAVK</sequence>
<comment type="similarity">
    <text evidence="7">Belongs to the binding-protein-dependent transport system permease family.</text>
</comment>
<comment type="caution">
    <text evidence="10">The sequence shown here is derived from an EMBL/GenBank/DDBJ whole genome shotgun (WGS) entry which is preliminary data.</text>
</comment>
<evidence type="ECO:0000313" key="11">
    <source>
        <dbReference type="Proteomes" id="UP000638560"/>
    </source>
</evidence>
<keyword evidence="6 7" id="KW-0472">Membrane</keyword>
<evidence type="ECO:0000256" key="2">
    <source>
        <dbReference type="ARBA" id="ARBA00022448"/>
    </source>
</evidence>
<keyword evidence="11" id="KW-1185">Reference proteome</keyword>
<dbReference type="PANTHER" id="PTHR43744">
    <property type="entry name" value="ABC TRANSPORTER PERMEASE PROTEIN MG189-RELATED-RELATED"/>
    <property type="match status" value="1"/>
</dbReference>
<keyword evidence="4 7" id="KW-0812">Transmembrane</keyword>
<feature type="transmembrane region" description="Helical" evidence="7">
    <location>
        <begin position="162"/>
        <end position="185"/>
    </location>
</feature>
<evidence type="ECO:0000256" key="7">
    <source>
        <dbReference type="RuleBase" id="RU363032"/>
    </source>
</evidence>
<evidence type="ECO:0000256" key="1">
    <source>
        <dbReference type="ARBA" id="ARBA00004651"/>
    </source>
</evidence>
<dbReference type="Pfam" id="PF00528">
    <property type="entry name" value="BPD_transp_1"/>
    <property type="match status" value="1"/>
</dbReference>
<evidence type="ECO:0000256" key="4">
    <source>
        <dbReference type="ARBA" id="ARBA00022692"/>
    </source>
</evidence>
<dbReference type="RefSeq" id="WP_196202655.1">
    <property type="nucleotide sequence ID" value="NZ_JADPUN010000178.1"/>
</dbReference>
<feature type="transmembrane region" description="Helical" evidence="7">
    <location>
        <begin position="98"/>
        <end position="121"/>
    </location>
</feature>
<feature type="transmembrane region" description="Helical" evidence="7">
    <location>
        <begin position="128"/>
        <end position="150"/>
    </location>
</feature>
<dbReference type="SUPFAM" id="SSF161098">
    <property type="entry name" value="MetI-like"/>
    <property type="match status" value="1"/>
</dbReference>
<feature type="transmembrane region" description="Helical" evidence="7">
    <location>
        <begin position="34"/>
        <end position="58"/>
    </location>
</feature>
<dbReference type="PROSITE" id="PS50928">
    <property type="entry name" value="ABC_TM1"/>
    <property type="match status" value="1"/>
</dbReference>
<gene>
    <name evidence="10" type="ORF">I0C86_19325</name>
</gene>
<evidence type="ECO:0000313" key="10">
    <source>
        <dbReference type="EMBL" id="MBF9131094.1"/>
    </source>
</evidence>
<evidence type="ECO:0000256" key="6">
    <source>
        <dbReference type="ARBA" id="ARBA00023136"/>
    </source>
</evidence>
<evidence type="ECO:0000256" key="5">
    <source>
        <dbReference type="ARBA" id="ARBA00022989"/>
    </source>
</evidence>